<dbReference type="HOGENOM" id="CLU_1461053_0_0_1"/>
<evidence type="ECO:0000256" key="2">
    <source>
        <dbReference type="SAM" id="Phobius"/>
    </source>
</evidence>
<evidence type="ECO:0000313" key="3">
    <source>
        <dbReference type="EMBL" id="KGQ08737.1"/>
    </source>
</evidence>
<reference evidence="3 4" key="1">
    <citation type="submission" date="2012-10" db="EMBL/GenBank/DDBJ databases">
        <title>Genome sequencing and analysis of entomopathogenic fungi Beauveria bassiana D1-5.</title>
        <authorList>
            <person name="Li Q."/>
            <person name="Wang L."/>
            <person name="Zhang Z."/>
            <person name="Wang Q."/>
            <person name="Ren J."/>
            <person name="Wang M."/>
            <person name="Xu W."/>
            <person name="Wang J."/>
            <person name="Lu Y."/>
            <person name="Du Q."/>
            <person name="Sun Z."/>
        </authorList>
    </citation>
    <scope>NUCLEOTIDE SEQUENCE [LARGE SCALE GENOMIC DNA]</scope>
    <source>
        <strain evidence="3 4">D1-5</strain>
    </source>
</reference>
<proteinExistence type="predicted"/>
<evidence type="ECO:0000256" key="1">
    <source>
        <dbReference type="SAM" id="MobiDB-lite"/>
    </source>
</evidence>
<dbReference type="AlphaFoldDB" id="A0A0A2VQW7"/>
<keyword evidence="2" id="KW-0472">Membrane</keyword>
<keyword evidence="2" id="KW-1133">Transmembrane helix</keyword>
<gene>
    <name evidence="3" type="ORF">BBAD15_g5934</name>
</gene>
<organism evidence="3 4">
    <name type="scientific">Beauveria bassiana D1-5</name>
    <dbReference type="NCBI Taxonomy" id="1245745"/>
    <lineage>
        <taxon>Eukaryota</taxon>
        <taxon>Fungi</taxon>
        <taxon>Dikarya</taxon>
        <taxon>Ascomycota</taxon>
        <taxon>Pezizomycotina</taxon>
        <taxon>Sordariomycetes</taxon>
        <taxon>Hypocreomycetidae</taxon>
        <taxon>Hypocreales</taxon>
        <taxon>Cordycipitaceae</taxon>
        <taxon>Beauveria</taxon>
    </lineage>
</organism>
<name>A0A0A2VQW7_BEABA</name>
<evidence type="ECO:0000313" key="4">
    <source>
        <dbReference type="Proteomes" id="UP000030106"/>
    </source>
</evidence>
<comment type="caution">
    <text evidence="3">The sequence shown here is derived from an EMBL/GenBank/DDBJ whole genome shotgun (WGS) entry which is preliminary data.</text>
</comment>
<protein>
    <submittedName>
        <fullName evidence="3">Uncharacterized protein</fullName>
    </submittedName>
</protein>
<feature type="region of interest" description="Disordered" evidence="1">
    <location>
        <begin position="1"/>
        <end position="36"/>
    </location>
</feature>
<feature type="compositionally biased region" description="Polar residues" evidence="1">
    <location>
        <begin position="1"/>
        <end position="12"/>
    </location>
</feature>
<feature type="transmembrane region" description="Helical" evidence="2">
    <location>
        <begin position="119"/>
        <end position="140"/>
    </location>
</feature>
<accession>A0A0A2VQW7</accession>
<dbReference type="EMBL" id="ANFO01000553">
    <property type="protein sequence ID" value="KGQ08737.1"/>
    <property type="molecule type" value="Genomic_DNA"/>
</dbReference>
<dbReference type="Proteomes" id="UP000030106">
    <property type="component" value="Unassembled WGS sequence"/>
</dbReference>
<keyword evidence="2" id="KW-0812">Transmembrane</keyword>
<sequence>MSSLPKYQSPGRSSARRPLLRKPSSTRATRNLEDHLHPAHSSKRLSVFASTGQIASSFPYVTVLFHGGSVCPVRHCDAVVSARACIGGARAASSAAVLLLKTQHSDIHDDDSDSHHASSTLFCLVLLLVLLVLILLRVLLDSFLRCFLRRLFRRLRIPLFCNLCQEAAALLLQHCRVLHRQGPPL</sequence>